<accession>A0AA38F7Y1</accession>
<evidence type="ECO:0000313" key="2">
    <source>
        <dbReference type="EMBL" id="KAH9292000.1"/>
    </source>
</evidence>
<keyword evidence="3" id="KW-1185">Reference proteome</keyword>
<dbReference type="Proteomes" id="UP000824469">
    <property type="component" value="Unassembled WGS sequence"/>
</dbReference>
<evidence type="ECO:0000313" key="3">
    <source>
        <dbReference type="Proteomes" id="UP000824469"/>
    </source>
</evidence>
<name>A0AA38F7Y1_TAXCH</name>
<feature type="non-terminal residue" evidence="2">
    <location>
        <position position="51"/>
    </location>
</feature>
<sequence length="51" mass="5129">MLRPPGLRGRPLSTGADGGTTRDGGGAYMLCLSTSIPGAVIQRAVGLSLDD</sequence>
<gene>
    <name evidence="2" type="ORF">KI387_042814</name>
</gene>
<reference evidence="2 3" key="1">
    <citation type="journal article" date="2021" name="Nat. Plants">
        <title>The Taxus genome provides insights into paclitaxel biosynthesis.</title>
        <authorList>
            <person name="Xiong X."/>
            <person name="Gou J."/>
            <person name="Liao Q."/>
            <person name="Li Y."/>
            <person name="Zhou Q."/>
            <person name="Bi G."/>
            <person name="Li C."/>
            <person name="Du R."/>
            <person name="Wang X."/>
            <person name="Sun T."/>
            <person name="Guo L."/>
            <person name="Liang H."/>
            <person name="Lu P."/>
            <person name="Wu Y."/>
            <person name="Zhang Z."/>
            <person name="Ro D.K."/>
            <person name="Shang Y."/>
            <person name="Huang S."/>
            <person name="Yan J."/>
        </authorList>
    </citation>
    <scope>NUCLEOTIDE SEQUENCE [LARGE SCALE GENOMIC DNA]</scope>
    <source>
        <strain evidence="2">Ta-2019</strain>
    </source>
</reference>
<dbReference type="AlphaFoldDB" id="A0AA38F7Y1"/>
<evidence type="ECO:0000256" key="1">
    <source>
        <dbReference type="SAM" id="MobiDB-lite"/>
    </source>
</evidence>
<protein>
    <submittedName>
        <fullName evidence="2">Uncharacterized protein</fullName>
    </submittedName>
</protein>
<feature type="region of interest" description="Disordered" evidence="1">
    <location>
        <begin position="1"/>
        <end position="22"/>
    </location>
</feature>
<proteinExistence type="predicted"/>
<organism evidence="2 3">
    <name type="scientific">Taxus chinensis</name>
    <name type="common">Chinese yew</name>
    <name type="synonym">Taxus wallichiana var. chinensis</name>
    <dbReference type="NCBI Taxonomy" id="29808"/>
    <lineage>
        <taxon>Eukaryota</taxon>
        <taxon>Viridiplantae</taxon>
        <taxon>Streptophyta</taxon>
        <taxon>Embryophyta</taxon>
        <taxon>Tracheophyta</taxon>
        <taxon>Spermatophyta</taxon>
        <taxon>Pinopsida</taxon>
        <taxon>Pinidae</taxon>
        <taxon>Conifers II</taxon>
        <taxon>Cupressales</taxon>
        <taxon>Taxaceae</taxon>
        <taxon>Taxus</taxon>
    </lineage>
</organism>
<comment type="caution">
    <text evidence="2">The sequence shown here is derived from an EMBL/GenBank/DDBJ whole genome shotgun (WGS) entry which is preliminary data.</text>
</comment>
<dbReference type="EMBL" id="JAHRHJ020003306">
    <property type="protein sequence ID" value="KAH9292000.1"/>
    <property type="molecule type" value="Genomic_DNA"/>
</dbReference>